<evidence type="ECO:0000313" key="4">
    <source>
        <dbReference type="Proteomes" id="UP000194450"/>
    </source>
</evidence>
<dbReference type="OrthoDB" id="9808398at2"/>
<dbReference type="Proteomes" id="UP000194450">
    <property type="component" value="Unassembled WGS sequence"/>
</dbReference>
<dbReference type="InterPro" id="IPR029058">
    <property type="entry name" value="AB_hydrolase_fold"/>
</dbReference>
<dbReference type="PANTHER" id="PTHR46118">
    <property type="entry name" value="PROTEIN ABHD11"/>
    <property type="match status" value="1"/>
</dbReference>
<feature type="domain" description="AB hydrolase-1" evidence="2">
    <location>
        <begin position="15"/>
        <end position="242"/>
    </location>
</feature>
<dbReference type="Pfam" id="PF00561">
    <property type="entry name" value="Abhydrolase_1"/>
    <property type="match status" value="1"/>
</dbReference>
<reference evidence="4" key="1">
    <citation type="submission" date="2017-04" db="EMBL/GenBank/DDBJ databases">
        <authorList>
            <person name="Varghese N."/>
            <person name="Submissions S."/>
        </authorList>
    </citation>
    <scope>NUCLEOTIDE SEQUENCE [LARGE SCALE GENOMIC DNA]</scope>
</reference>
<accession>A0A1Y6ETP0</accession>
<organism evidence="3 4">
    <name type="scientific">Pseudidiomarina planktonica</name>
    <dbReference type="NCBI Taxonomy" id="1323738"/>
    <lineage>
        <taxon>Bacteria</taxon>
        <taxon>Pseudomonadati</taxon>
        <taxon>Pseudomonadota</taxon>
        <taxon>Gammaproteobacteria</taxon>
        <taxon>Alteromonadales</taxon>
        <taxon>Idiomarinaceae</taxon>
        <taxon>Pseudidiomarina</taxon>
    </lineage>
</organism>
<dbReference type="SUPFAM" id="SSF53474">
    <property type="entry name" value="alpha/beta-Hydrolases"/>
    <property type="match status" value="1"/>
</dbReference>
<dbReference type="PANTHER" id="PTHR46118:SF4">
    <property type="entry name" value="PROTEIN ABHD11"/>
    <property type="match status" value="1"/>
</dbReference>
<dbReference type="InterPro" id="IPR000073">
    <property type="entry name" value="AB_hydrolase_1"/>
</dbReference>
<dbReference type="EMBL" id="FXWH01000001">
    <property type="protein sequence ID" value="SMQ66084.1"/>
    <property type="molecule type" value="Genomic_DNA"/>
</dbReference>
<dbReference type="PRINTS" id="PR00111">
    <property type="entry name" value="ABHYDROLASE"/>
</dbReference>
<dbReference type="RefSeq" id="WP_086434502.1">
    <property type="nucleotide sequence ID" value="NZ_FXWH01000001.1"/>
</dbReference>
<dbReference type="PRINTS" id="PR00412">
    <property type="entry name" value="EPOXHYDRLASE"/>
</dbReference>
<keyword evidence="1" id="KW-0378">Hydrolase</keyword>
<evidence type="ECO:0000256" key="1">
    <source>
        <dbReference type="ARBA" id="ARBA00022801"/>
    </source>
</evidence>
<keyword evidence="4" id="KW-1185">Reference proteome</keyword>
<name>A0A1Y6ETP0_9GAMM</name>
<evidence type="ECO:0000259" key="2">
    <source>
        <dbReference type="Pfam" id="PF00561"/>
    </source>
</evidence>
<evidence type="ECO:0000313" key="3">
    <source>
        <dbReference type="EMBL" id="SMQ66084.1"/>
    </source>
</evidence>
<dbReference type="InterPro" id="IPR000639">
    <property type="entry name" value="Epox_hydrolase-like"/>
</dbReference>
<proteinExistence type="predicted"/>
<dbReference type="AlphaFoldDB" id="A0A1Y6ETP0"/>
<dbReference type="Gene3D" id="3.40.50.1820">
    <property type="entry name" value="alpha/beta hydrolase"/>
    <property type="match status" value="1"/>
</dbReference>
<protein>
    <submittedName>
        <fullName evidence="3">Esterase</fullName>
    </submittedName>
</protein>
<gene>
    <name evidence="3" type="ORF">SAMN06297229_1435</name>
</gene>
<dbReference type="GO" id="GO:0016787">
    <property type="term" value="F:hydrolase activity"/>
    <property type="evidence" value="ECO:0007669"/>
    <property type="project" value="UniProtKB-KW"/>
</dbReference>
<sequence>MSSDLLNYEKRGSGPTVVLIHGLFGDADNLNTLARSLEDEFTTLAVDVRNHGDSFHTDSMDYDSMAADVIAVMDHLKIKQAFLVGHSMGGKIAMQIAIDHPDRVHAAVFADIAPVAYDARHRDILNALKELDLSKVDNRGDADKQLAQAIETRGVRQFLLKNLRRKDGAYQWRLNLDVIDANYQTLTGGIGEGSYEGPVLFIKGGESDYILKEHQDAINKQFPNAEAKIMDGAGHWLHAEKPRIFNRLVKRFLDANTRS</sequence>